<evidence type="ECO:0000313" key="1">
    <source>
        <dbReference type="EMBL" id="GAU17561.1"/>
    </source>
</evidence>
<dbReference type="EMBL" id="DF973172">
    <property type="protein sequence ID" value="GAU17561.1"/>
    <property type="molecule type" value="Genomic_DNA"/>
</dbReference>
<accession>A0A2Z6LYZ7</accession>
<name>A0A2Z6LYZ7_TRISU</name>
<protein>
    <submittedName>
        <fullName evidence="1">Uncharacterized protein</fullName>
    </submittedName>
</protein>
<proteinExistence type="predicted"/>
<gene>
    <name evidence="1" type="ORF">TSUD_341050</name>
</gene>
<evidence type="ECO:0000313" key="2">
    <source>
        <dbReference type="Proteomes" id="UP000242715"/>
    </source>
</evidence>
<keyword evidence="2" id="KW-1185">Reference proteome</keyword>
<organism evidence="1 2">
    <name type="scientific">Trifolium subterraneum</name>
    <name type="common">Subterranean clover</name>
    <dbReference type="NCBI Taxonomy" id="3900"/>
    <lineage>
        <taxon>Eukaryota</taxon>
        <taxon>Viridiplantae</taxon>
        <taxon>Streptophyta</taxon>
        <taxon>Embryophyta</taxon>
        <taxon>Tracheophyta</taxon>
        <taxon>Spermatophyta</taxon>
        <taxon>Magnoliopsida</taxon>
        <taxon>eudicotyledons</taxon>
        <taxon>Gunneridae</taxon>
        <taxon>Pentapetalae</taxon>
        <taxon>rosids</taxon>
        <taxon>fabids</taxon>
        <taxon>Fabales</taxon>
        <taxon>Fabaceae</taxon>
        <taxon>Papilionoideae</taxon>
        <taxon>50 kb inversion clade</taxon>
        <taxon>NPAAA clade</taxon>
        <taxon>Hologalegina</taxon>
        <taxon>IRL clade</taxon>
        <taxon>Trifolieae</taxon>
        <taxon>Trifolium</taxon>
    </lineage>
</organism>
<dbReference type="AlphaFoldDB" id="A0A2Z6LYZ7"/>
<sequence length="70" mass="8195">MMLNDTGKNDDSIDQDGWNCLWKVHSPLKDVYQPELGYKERCSLALAKELIMDICRNEDKDMAKRFTMLL</sequence>
<dbReference type="Proteomes" id="UP000242715">
    <property type="component" value="Unassembled WGS sequence"/>
</dbReference>
<reference evidence="2" key="1">
    <citation type="journal article" date="2017" name="Front. Plant Sci.">
        <title>Climate Clever Clovers: New Paradigm to Reduce the Environmental Footprint of Ruminants by Breeding Low Methanogenic Forages Utilizing Haplotype Variation.</title>
        <authorList>
            <person name="Kaur P."/>
            <person name="Appels R."/>
            <person name="Bayer P.E."/>
            <person name="Keeble-Gagnere G."/>
            <person name="Wang J."/>
            <person name="Hirakawa H."/>
            <person name="Shirasawa K."/>
            <person name="Vercoe P."/>
            <person name="Stefanova K."/>
            <person name="Durmic Z."/>
            <person name="Nichols P."/>
            <person name="Revell C."/>
            <person name="Isobe S.N."/>
            <person name="Edwards D."/>
            <person name="Erskine W."/>
        </authorList>
    </citation>
    <scope>NUCLEOTIDE SEQUENCE [LARGE SCALE GENOMIC DNA]</scope>
    <source>
        <strain evidence="2">cv. Daliak</strain>
    </source>
</reference>